<accession>A0AC58KQN8</accession>
<protein>
    <submittedName>
        <fullName evidence="2">Complement C5-like</fullName>
    </submittedName>
</protein>
<dbReference type="Proteomes" id="UP001732720">
    <property type="component" value="Chromosome 13"/>
</dbReference>
<sequence length="310" mass="35319">MGSLGILCFLIFLEKSWGQDPTYVISAPKVFHAGTSENVVIQVYGYSKAFDATISIKSYPDKNFSYDSGSVHLSPENKFQNSAILTVQLVQFCEGQNSVSYVYLEIASSYFSKLQKIPIICDNAFLSIQTDKSVYTPNQSVKVRVYSLNDEMKPSKRDTILTFIDPQGSEVDIIEENDDTEIFSFPDFKIPPNPKCGVWTIKAKYKEDFSTTGTTHFEIKEYDESKEILRPRRDLQQKIKEKAAKYKHPVPRKCCFDGARFNNDETCEQRVARVTIGPICIRAFNECCILSSQLRDGNSFKHKHLHLGQH</sequence>
<evidence type="ECO:0000313" key="2">
    <source>
        <dbReference type="RefSeq" id="XP_073907215.1"/>
    </source>
</evidence>
<keyword evidence="1" id="KW-1185">Reference proteome</keyword>
<proteinExistence type="predicted"/>
<dbReference type="RefSeq" id="XP_073907215.1">
    <property type="nucleotide sequence ID" value="XM_074051114.1"/>
</dbReference>
<organism evidence="1 2">
    <name type="scientific">Castor canadensis</name>
    <name type="common">American beaver</name>
    <dbReference type="NCBI Taxonomy" id="51338"/>
    <lineage>
        <taxon>Eukaryota</taxon>
        <taxon>Metazoa</taxon>
        <taxon>Chordata</taxon>
        <taxon>Craniata</taxon>
        <taxon>Vertebrata</taxon>
        <taxon>Euteleostomi</taxon>
        <taxon>Mammalia</taxon>
        <taxon>Eutheria</taxon>
        <taxon>Euarchontoglires</taxon>
        <taxon>Glires</taxon>
        <taxon>Rodentia</taxon>
        <taxon>Castorimorpha</taxon>
        <taxon>Castoridae</taxon>
        <taxon>Castor</taxon>
    </lineage>
</organism>
<evidence type="ECO:0000313" key="1">
    <source>
        <dbReference type="Proteomes" id="UP001732720"/>
    </source>
</evidence>
<name>A0AC58KQN8_CASCN</name>
<reference evidence="2" key="1">
    <citation type="submission" date="2025-08" db="UniProtKB">
        <authorList>
            <consortium name="RefSeq"/>
        </authorList>
    </citation>
    <scope>IDENTIFICATION</scope>
</reference>
<gene>
    <name evidence="2" type="primary">LOC109676486</name>
</gene>